<dbReference type="EMBL" id="MCFF01000052">
    <property type="protein sequence ID" value="ORZ05170.1"/>
    <property type="molecule type" value="Genomic_DNA"/>
</dbReference>
<dbReference type="PROSITE" id="PS00598">
    <property type="entry name" value="CHROMO_1"/>
    <property type="match status" value="1"/>
</dbReference>
<organism evidence="5 6">
    <name type="scientific">Lobosporangium transversale</name>
    <dbReference type="NCBI Taxonomy" id="64571"/>
    <lineage>
        <taxon>Eukaryota</taxon>
        <taxon>Fungi</taxon>
        <taxon>Fungi incertae sedis</taxon>
        <taxon>Mucoromycota</taxon>
        <taxon>Mortierellomycotina</taxon>
        <taxon>Mortierellomycetes</taxon>
        <taxon>Mortierellales</taxon>
        <taxon>Mortierellaceae</taxon>
        <taxon>Lobosporangium</taxon>
    </lineage>
</organism>
<dbReference type="GeneID" id="33572450"/>
<feature type="compositionally biased region" description="Acidic residues" evidence="3">
    <location>
        <begin position="327"/>
        <end position="344"/>
    </location>
</feature>
<feature type="region of interest" description="Disordered" evidence="3">
    <location>
        <begin position="212"/>
        <end position="344"/>
    </location>
</feature>
<evidence type="ECO:0000256" key="1">
    <source>
        <dbReference type="ARBA" id="ARBA00004123"/>
    </source>
</evidence>
<evidence type="ECO:0000256" key="3">
    <source>
        <dbReference type="SAM" id="MobiDB-lite"/>
    </source>
</evidence>
<dbReference type="OrthoDB" id="433924at2759"/>
<dbReference type="CDD" id="cd00024">
    <property type="entry name" value="CD_CSD"/>
    <property type="match status" value="1"/>
</dbReference>
<dbReference type="GO" id="GO:0005634">
    <property type="term" value="C:nucleus"/>
    <property type="evidence" value="ECO:0007669"/>
    <property type="project" value="UniProtKB-SubCell"/>
</dbReference>
<evidence type="ECO:0000313" key="6">
    <source>
        <dbReference type="Proteomes" id="UP000193648"/>
    </source>
</evidence>
<dbReference type="Pfam" id="PF00385">
    <property type="entry name" value="Chromo"/>
    <property type="match status" value="1"/>
</dbReference>
<protein>
    <recommendedName>
        <fullName evidence="4">Chromo domain-containing protein</fullName>
    </recommendedName>
</protein>
<comment type="subcellular location">
    <subcellularLocation>
        <location evidence="1">Nucleus</location>
    </subcellularLocation>
</comment>
<evidence type="ECO:0000313" key="5">
    <source>
        <dbReference type="EMBL" id="ORZ05170.1"/>
    </source>
</evidence>
<dbReference type="PANTHER" id="PTHR22812">
    <property type="entry name" value="CHROMOBOX PROTEIN"/>
    <property type="match status" value="1"/>
</dbReference>
<evidence type="ECO:0000259" key="4">
    <source>
        <dbReference type="PROSITE" id="PS50013"/>
    </source>
</evidence>
<reference evidence="5 6" key="1">
    <citation type="submission" date="2016-07" db="EMBL/GenBank/DDBJ databases">
        <title>Pervasive Adenine N6-methylation of Active Genes in Fungi.</title>
        <authorList>
            <consortium name="DOE Joint Genome Institute"/>
            <person name="Mondo S.J."/>
            <person name="Dannebaum R.O."/>
            <person name="Kuo R.C."/>
            <person name="Labutti K."/>
            <person name="Haridas S."/>
            <person name="Kuo A."/>
            <person name="Salamov A."/>
            <person name="Ahrendt S.R."/>
            <person name="Lipzen A."/>
            <person name="Sullivan W."/>
            <person name="Andreopoulos W.B."/>
            <person name="Clum A."/>
            <person name="Lindquist E."/>
            <person name="Daum C."/>
            <person name="Ramamoorthy G.K."/>
            <person name="Gryganskyi A."/>
            <person name="Culley D."/>
            <person name="Magnuson J.K."/>
            <person name="James T.Y."/>
            <person name="O'Malley M.A."/>
            <person name="Stajich J.E."/>
            <person name="Spatafora J.W."/>
            <person name="Visel A."/>
            <person name="Grigoriev I.V."/>
        </authorList>
    </citation>
    <scope>NUCLEOTIDE SEQUENCE [LARGE SCALE GENOMIC DNA]</scope>
    <source>
        <strain evidence="5 6">NRRL 3116</strain>
    </source>
</reference>
<dbReference type="InterPro" id="IPR023779">
    <property type="entry name" value="Chromodomain_CS"/>
</dbReference>
<sequence>MTDANVMDIDRTTDSVNVKISAFKTTTTSITETAAETVEASSDSSSEADFTQEVNVPHDNLPGQEQKNGNPEEQSTLAFEETSHPQKRRSSDYTDIPENPDQMISQAIVSIANRRAKKPVSYAPVYNKSAAPSSLGSKKATSKQDHIRTIIGAILPEGTVATEEALDRLSLAFNALVKETSDASASKVATSVKAAVTTVASKAAAAAAAAVTPASTSVPKSTVPHSPPSSPSTSSSNTRSKSKRTSPLSPIPVDHSERIFTHALPRRSSTTIISRKPHAVDVAVKTGSKRHSETDNKLTKRQKSTKREGEDEENKEKTSKKDKEYEENNNDEEEEEEEEEESEYEVEAILDYKALRGKKHKFLIKWVGYPENESTWESQDALTGCDEMLHAFAVKKGITL</sequence>
<gene>
    <name evidence="5" type="ORF">BCR41DRAFT_425633</name>
</gene>
<dbReference type="Proteomes" id="UP000193648">
    <property type="component" value="Unassembled WGS sequence"/>
</dbReference>
<feature type="compositionally biased region" description="Low complexity" evidence="3">
    <location>
        <begin position="212"/>
        <end position="224"/>
    </location>
</feature>
<dbReference type="RefSeq" id="XP_021876945.1">
    <property type="nucleotide sequence ID" value="XM_022030609.1"/>
</dbReference>
<name>A0A1Y2GA78_9FUNG</name>
<dbReference type="SUPFAM" id="SSF54160">
    <property type="entry name" value="Chromo domain-like"/>
    <property type="match status" value="1"/>
</dbReference>
<feature type="domain" description="Chromo" evidence="4">
    <location>
        <begin position="344"/>
        <end position="400"/>
    </location>
</feature>
<accession>A0A1Y2GA78</accession>
<dbReference type="InParanoid" id="A0A1Y2GA78"/>
<feature type="region of interest" description="Disordered" evidence="3">
    <location>
        <begin position="25"/>
        <end position="101"/>
    </location>
</feature>
<keyword evidence="2" id="KW-0539">Nucleus</keyword>
<dbReference type="InterPro" id="IPR051219">
    <property type="entry name" value="Heterochromatin_chromo-domain"/>
</dbReference>
<proteinExistence type="predicted"/>
<comment type="caution">
    <text evidence="5">The sequence shown here is derived from an EMBL/GenBank/DDBJ whole genome shotgun (WGS) entry which is preliminary data.</text>
</comment>
<dbReference type="InterPro" id="IPR016197">
    <property type="entry name" value="Chromo-like_dom_sf"/>
</dbReference>
<dbReference type="AlphaFoldDB" id="A0A1Y2GA78"/>
<feature type="compositionally biased region" description="Polar residues" evidence="3">
    <location>
        <begin position="63"/>
        <end position="77"/>
    </location>
</feature>
<evidence type="ECO:0000256" key="2">
    <source>
        <dbReference type="ARBA" id="ARBA00023242"/>
    </source>
</evidence>
<dbReference type="STRING" id="64571.A0A1Y2GA78"/>
<feature type="compositionally biased region" description="Basic and acidic residues" evidence="3">
    <location>
        <begin position="305"/>
        <end position="326"/>
    </location>
</feature>
<dbReference type="InterPro" id="IPR023780">
    <property type="entry name" value="Chromo_domain"/>
</dbReference>
<keyword evidence="6" id="KW-1185">Reference proteome</keyword>
<dbReference type="SMART" id="SM00298">
    <property type="entry name" value="CHROMO"/>
    <property type="match status" value="1"/>
</dbReference>
<dbReference type="PROSITE" id="PS50013">
    <property type="entry name" value="CHROMO_2"/>
    <property type="match status" value="1"/>
</dbReference>
<dbReference type="Gene3D" id="2.40.50.40">
    <property type="match status" value="1"/>
</dbReference>
<dbReference type="InterPro" id="IPR000953">
    <property type="entry name" value="Chromo/chromo_shadow_dom"/>
</dbReference>
<feature type="compositionally biased region" description="Low complexity" evidence="3">
    <location>
        <begin position="25"/>
        <end position="51"/>
    </location>
</feature>
<feature type="compositionally biased region" description="Basic and acidic residues" evidence="3">
    <location>
        <begin position="81"/>
        <end position="92"/>
    </location>
</feature>